<protein>
    <submittedName>
        <fullName evidence="2">Uncharacterized protein</fullName>
    </submittedName>
</protein>
<sequence>MRRNIRILGCICLGLIGIFLLYKLLAPKKLTWKDFPRFNGYTPQKVLLINGDKYELPVFKNSDFKDSDARLTTRNPKTVNETITVQADTARTDWEIVLSDGSLILNWDFPNKQEGVKSSKARKEYLAPMDSKIKGAEPRVLIYNISLVEAKDTVLHFYYYNCSEQEKPITERHANYHLQIELKFKETEATA</sequence>
<comment type="caution">
    <text evidence="2">The sequence shown here is derived from an EMBL/GenBank/DDBJ whole genome shotgun (WGS) entry which is preliminary data.</text>
</comment>
<keyword evidence="1" id="KW-0812">Transmembrane</keyword>
<dbReference type="Proteomes" id="UP000070080">
    <property type="component" value="Unassembled WGS sequence"/>
</dbReference>
<evidence type="ECO:0000313" key="3">
    <source>
        <dbReference type="Proteomes" id="UP000070080"/>
    </source>
</evidence>
<feature type="transmembrane region" description="Helical" evidence="1">
    <location>
        <begin position="6"/>
        <end position="25"/>
    </location>
</feature>
<proteinExistence type="predicted"/>
<evidence type="ECO:0000256" key="1">
    <source>
        <dbReference type="SAM" id="Phobius"/>
    </source>
</evidence>
<dbReference type="EMBL" id="LSCV01000024">
    <property type="protein sequence ID" value="KXB40838.1"/>
    <property type="molecule type" value="Genomic_DNA"/>
</dbReference>
<keyword evidence="3" id="KW-1185">Reference proteome</keyword>
<dbReference type="RefSeq" id="WP_066714135.1">
    <property type="nucleotide sequence ID" value="NZ_JARFNM010000001.1"/>
</dbReference>
<name>A0A133YCA4_9FIRM</name>
<dbReference type="AlphaFoldDB" id="A0A133YCA4"/>
<keyword evidence="1" id="KW-1133">Transmembrane helix</keyword>
<accession>A0A133YCA4</accession>
<keyword evidence="1" id="KW-0472">Membrane</keyword>
<organism evidence="2 3">
    <name type="scientific">Amygdalobacter nucleatus</name>
    <dbReference type="NCBI Taxonomy" id="3029274"/>
    <lineage>
        <taxon>Bacteria</taxon>
        <taxon>Bacillati</taxon>
        <taxon>Bacillota</taxon>
        <taxon>Clostridia</taxon>
        <taxon>Eubacteriales</taxon>
        <taxon>Oscillospiraceae</taxon>
        <taxon>Amygdalobacter</taxon>
    </lineage>
</organism>
<reference evidence="3" key="1">
    <citation type="submission" date="2016-01" db="EMBL/GenBank/DDBJ databases">
        <authorList>
            <person name="Mitreva M."/>
            <person name="Pepin K.H."/>
            <person name="Mihindukulasuriya K.A."/>
            <person name="Fulton R."/>
            <person name="Fronick C."/>
            <person name="O'Laughlin M."/>
            <person name="Miner T."/>
            <person name="Herter B."/>
            <person name="Rosa B.A."/>
            <person name="Cordes M."/>
            <person name="Tomlinson C."/>
            <person name="Wollam A."/>
            <person name="Palsikar V.B."/>
            <person name="Mardis E.R."/>
            <person name="Wilson R.K."/>
        </authorList>
    </citation>
    <scope>NUCLEOTIDE SEQUENCE [LARGE SCALE GENOMIC DNA]</scope>
    <source>
        <strain evidence="3">KA00274</strain>
    </source>
</reference>
<evidence type="ECO:0000313" key="2">
    <source>
        <dbReference type="EMBL" id="KXB40838.1"/>
    </source>
</evidence>
<gene>
    <name evidence="2" type="ORF">HMPREF1872_00806</name>
</gene>